<proteinExistence type="predicted"/>
<dbReference type="AlphaFoldDB" id="A0A1I5ZBG3"/>
<reference evidence="1 2" key="1">
    <citation type="submission" date="2016-10" db="EMBL/GenBank/DDBJ databases">
        <authorList>
            <person name="de Groot N.N."/>
        </authorList>
    </citation>
    <scope>NUCLEOTIDE SEQUENCE [LARGE SCALE GENOMIC DNA]</scope>
    <source>
        <strain evidence="1 2">DSM 44637</strain>
    </source>
</reference>
<evidence type="ECO:0008006" key="3">
    <source>
        <dbReference type="Google" id="ProtNLM"/>
    </source>
</evidence>
<protein>
    <recommendedName>
        <fullName evidence="3">SdpA family antimicrobial peptide system protein</fullName>
    </recommendedName>
</protein>
<evidence type="ECO:0000313" key="2">
    <source>
        <dbReference type="Proteomes" id="UP000199137"/>
    </source>
</evidence>
<dbReference type="InterPro" id="IPR023902">
    <property type="entry name" value="Sporulation_SdpA"/>
</dbReference>
<name>A0A1I5ZBG3_9PSEU</name>
<organism evidence="1 2">
    <name type="scientific">Amycolatopsis rubida</name>
    <dbReference type="NCBI Taxonomy" id="112413"/>
    <lineage>
        <taxon>Bacteria</taxon>
        <taxon>Bacillati</taxon>
        <taxon>Actinomycetota</taxon>
        <taxon>Actinomycetes</taxon>
        <taxon>Pseudonocardiales</taxon>
        <taxon>Pseudonocardiaceae</taxon>
        <taxon>Amycolatopsis</taxon>
    </lineage>
</organism>
<evidence type="ECO:0000313" key="1">
    <source>
        <dbReference type="EMBL" id="SFQ53821.1"/>
    </source>
</evidence>
<sequence length="198" mass="21691">MRRRLSRNTALDASGKSFVAAATTLLLTLVFTSLSGAVSGSSTGWLSERLHSYSLLWPQGWSFFTGLSRDDVFVGYKVIDDTTKPNAIGFVEQSRAKFTDRLGGLDRSGDTQQYELTQLASLVPEQYWQGCHAQTPSSCQPAFDAGRYVRMKNFSKNRTWCGKIAVSAASPARVTLSTLRGIPRVIDRIALVDLQCGG</sequence>
<dbReference type="EMBL" id="FOWC01000014">
    <property type="protein sequence ID" value="SFQ53821.1"/>
    <property type="molecule type" value="Genomic_DNA"/>
</dbReference>
<dbReference type="Pfam" id="PF17418">
    <property type="entry name" value="SdpA"/>
    <property type="match status" value="1"/>
</dbReference>
<gene>
    <name evidence="1" type="ORF">SAMN05421854_114176</name>
</gene>
<dbReference type="Proteomes" id="UP000199137">
    <property type="component" value="Unassembled WGS sequence"/>
</dbReference>
<accession>A0A1I5ZBG3</accession>